<accession>A0A9Q9CPR7</accession>
<proteinExistence type="predicted"/>
<name>A0A9Q9CPR7_9FIRM</name>
<dbReference type="InterPro" id="IPR012674">
    <property type="entry name" value="Calycin"/>
</dbReference>
<protein>
    <submittedName>
        <fullName evidence="1">DUF1934 domain-containing protein</fullName>
    </submittedName>
</protein>
<dbReference type="Gene3D" id="2.40.128.20">
    <property type="match status" value="1"/>
</dbReference>
<evidence type="ECO:0000313" key="1">
    <source>
        <dbReference type="EMBL" id="UUF09276.1"/>
    </source>
</evidence>
<dbReference type="AlphaFoldDB" id="A0A9Q9CPR7"/>
<reference evidence="1" key="1">
    <citation type="submission" date="2021-03" db="EMBL/GenBank/DDBJ databases">
        <title>Comparative Genomics and Metabolomics in the genus Turicibacter.</title>
        <authorList>
            <person name="Maki J."/>
            <person name="Looft T."/>
        </authorList>
    </citation>
    <scope>NUCLEOTIDE SEQUENCE</scope>
    <source>
        <strain evidence="1">ISU324</strain>
    </source>
</reference>
<dbReference type="SUPFAM" id="SSF50814">
    <property type="entry name" value="Lipocalins"/>
    <property type="match status" value="1"/>
</dbReference>
<organism evidence="1 2">
    <name type="scientific">Turicibacter bilis</name>
    <dbReference type="NCBI Taxonomy" id="2735723"/>
    <lineage>
        <taxon>Bacteria</taxon>
        <taxon>Bacillati</taxon>
        <taxon>Bacillota</taxon>
        <taxon>Erysipelotrichia</taxon>
        <taxon>Erysipelotrichales</taxon>
        <taxon>Turicibacteraceae</taxon>
        <taxon>Turicibacter</taxon>
    </lineage>
</organism>
<sequence length="149" mass="17459">MDDGKMSMNKISGLVSFCMKVIQGLDVTETNYETSGILYKKNDKYYLFFDETNFDDNSTTKCRIEFNHDQIRVRRDGQVIIDQTYRTTETVQGYIKTVYGQLDSEVKTHCYMLEENDTSIRLTLDYDLFVSGERSGNYKLIIQFNKEDI</sequence>
<dbReference type="EMBL" id="CP071250">
    <property type="protein sequence ID" value="UUF09276.1"/>
    <property type="molecule type" value="Genomic_DNA"/>
</dbReference>
<evidence type="ECO:0000313" key="2">
    <source>
        <dbReference type="Proteomes" id="UP001058072"/>
    </source>
</evidence>
<gene>
    <name evidence="1" type="ORF">J0J70_04760</name>
</gene>
<dbReference type="Proteomes" id="UP001058072">
    <property type="component" value="Chromosome"/>
</dbReference>
<dbReference type="Pfam" id="PF09148">
    <property type="entry name" value="DUF1934"/>
    <property type="match status" value="1"/>
</dbReference>
<dbReference type="InterPro" id="IPR015231">
    <property type="entry name" value="DUF1934"/>
</dbReference>